<accession>A0AAF5CZ62</accession>
<evidence type="ECO:0000259" key="15">
    <source>
        <dbReference type="PROSITE" id="PS50011"/>
    </source>
</evidence>
<evidence type="ECO:0000256" key="8">
    <source>
        <dbReference type="ARBA" id="ARBA00078726"/>
    </source>
</evidence>
<dbReference type="InterPro" id="IPR029055">
    <property type="entry name" value="Ntn_hydrolases_N"/>
</dbReference>
<evidence type="ECO:0000256" key="14">
    <source>
        <dbReference type="SAM" id="Phobius"/>
    </source>
</evidence>
<evidence type="ECO:0000313" key="17">
    <source>
        <dbReference type="WBParaSite" id="TCONS_00004233.p1"/>
    </source>
</evidence>
<dbReference type="GO" id="GO:0006508">
    <property type="term" value="P:proteolysis"/>
    <property type="evidence" value="ECO:0007669"/>
    <property type="project" value="UniProtKB-KW"/>
</dbReference>
<dbReference type="GO" id="GO:0008233">
    <property type="term" value="F:peptidase activity"/>
    <property type="evidence" value="ECO:0007669"/>
    <property type="project" value="UniProtKB-KW"/>
</dbReference>
<dbReference type="InterPro" id="IPR008271">
    <property type="entry name" value="Ser/Thr_kinase_AS"/>
</dbReference>
<evidence type="ECO:0000256" key="2">
    <source>
        <dbReference type="ARBA" id="ARBA00022670"/>
    </source>
</evidence>
<feature type="domain" description="Protein kinase" evidence="15">
    <location>
        <begin position="349"/>
        <end position="664"/>
    </location>
</feature>
<keyword evidence="14" id="KW-0472">Membrane</keyword>
<dbReference type="PROSITE" id="PS00108">
    <property type="entry name" value="PROTEIN_KINASE_ST"/>
    <property type="match status" value="1"/>
</dbReference>
<comment type="function">
    <text evidence="6">Cleaves the GlcNAc-Asn bond which joins oligosaccharides to the peptide of asparagine-linked glycoproteins.</text>
</comment>
<dbReference type="WBParaSite" id="TCONS_00004233.p1">
    <property type="protein sequence ID" value="TCONS_00004233.p1"/>
    <property type="gene ID" value="XLOC_001421"/>
</dbReference>
<evidence type="ECO:0000256" key="4">
    <source>
        <dbReference type="ARBA" id="ARBA00022813"/>
    </source>
</evidence>
<dbReference type="Pfam" id="PF01112">
    <property type="entry name" value="Asparaginase_2"/>
    <property type="match status" value="1"/>
</dbReference>
<comment type="catalytic activity">
    <reaction evidence="5">
        <text>N(4)-(beta-N-acetyl-D-glucosaminyl)-L-asparagine + H2O = N-acetyl-beta-D-glucosaminylamine + L-aspartate + H(+)</text>
        <dbReference type="Rhea" id="RHEA:11544"/>
        <dbReference type="ChEBI" id="CHEBI:15377"/>
        <dbReference type="ChEBI" id="CHEBI:15378"/>
        <dbReference type="ChEBI" id="CHEBI:15947"/>
        <dbReference type="ChEBI" id="CHEBI:29991"/>
        <dbReference type="ChEBI" id="CHEBI:58080"/>
        <dbReference type="EC" id="3.5.1.26"/>
    </reaction>
</comment>
<dbReference type="SUPFAM" id="SSF56235">
    <property type="entry name" value="N-terminal nucleophile aminohydrolases (Ntn hydrolases)"/>
    <property type="match status" value="1"/>
</dbReference>
<keyword evidence="14" id="KW-0812">Transmembrane</keyword>
<name>A0AAF5CZ62_STRER</name>
<dbReference type="GO" id="GO:0003948">
    <property type="term" value="F:N4-(beta-N-acetylglucosaminyl)-L-asparaginase activity"/>
    <property type="evidence" value="ECO:0007669"/>
    <property type="project" value="UniProtKB-EC"/>
</dbReference>
<dbReference type="PANTHER" id="PTHR10188:SF6">
    <property type="entry name" value="N(4)-(BETA-N-ACETYLGLUCOSAMINYL)-L-ASPARAGINASE"/>
    <property type="match status" value="1"/>
</dbReference>
<evidence type="ECO:0000256" key="6">
    <source>
        <dbReference type="ARBA" id="ARBA00053295"/>
    </source>
</evidence>
<dbReference type="Pfam" id="PF00069">
    <property type="entry name" value="Pkinase"/>
    <property type="match status" value="1"/>
</dbReference>
<evidence type="ECO:0000256" key="1">
    <source>
        <dbReference type="ARBA" id="ARBA00010872"/>
    </source>
</evidence>
<keyword evidence="3" id="KW-0378">Hydrolase</keyword>
<dbReference type="InterPro" id="IPR000719">
    <property type="entry name" value="Prot_kinase_dom"/>
</dbReference>
<evidence type="ECO:0000256" key="3">
    <source>
        <dbReference type="ARBA" id="ARBA00022801"/>
    </source>
</evidence>
<evidence type="ECO:0000256" key="13">
    <source>
        <dbReference type="PIRSR" id="PIRSR600246-3"/>
    </source>
</evidence>
<keyword evidence="16" id="KW-1185">Reference proteome</keyword>
<evidence type="ECO:0000256" key="10">
    <source>
        <dbReference type="ARBA" id="ARBA00080645"/>
    </source>
</evidence>
<dbReference type="GO" id="GO:0005524">
    <property type="term" value="F:ATP binding"/>
    <property type="evidence" value="ECO:0007669"/>
    <property type="project" value="InterPro"/>
</dbReference>
<evidence type="ECO:0000256" key="5">
    <source>
        <dbReference type="ARBA" id="ARBA00050421"/>
    </source>
</evidence>
<feature type="site" description="Cleavage; by autolysis" evidence="13">
    <location>
        <begin position="214"/>
        <end position="215"/>
    </location>
</feature>
<evidence type="ECO:0000256" key="12">
    <source>
        <dbReference type="PIRSR" id="PIRSR600246-2"/>
    </source>
</evidence>
<comment type="similarity">
    <text evidence="1">Belongs to the Ntn-hydrolase family.</text>
</comment>
<dbReference type="PANTHER" id="PTHR10188">
    <property type="entry name" value="L-ASPARAGINASE"/>
    <property type="match status" value="1"/>
</dbReference>
<dbReference type="SUPFAM" id="SSF56112">
    <property type="entry name" value="Protein kinase-like (PK-like)"/>
    <property type="match status" value="1"/>
</dbReference>
<dbReference type="GO" id="GO:0004672">
    <property type="term" value="F:protein kinase activity"/>
    <property type="evidence" value="ECO:0007669"/>
    <property type="project" value="InterPro"/>
</dbReference>
<evidence type="ECO:0000256" key="11">
    <source>
        <dbReference type="PIRSR" id="PIRSR600246-1"/>
    </source>
</evidence>
<dbReference type="FunFam" id="3.60.20.30:FF:000003">
    <property type="entry name" value="N(4)-(Beta-N-acetylglucosaminyl)-L-asparaginase isoform X1"/>
    <property type="match status" value="1"/>
</dbReference>
<dbReference type="GO" id="GO:0005764">
    <property type="term" value="C:lysosome"/>
    <property type="evidence" value="ECO:0007669"/>
    <property type="project" value="TreeGrafter"/>
</dbReference>
<evidence type="ECO:0000313" key="16">
    <source>
        <dbReference type="Proteomes" id="UP000035681"/>
    </source>
</evidence>
<dbReference type="InterPro" id="IPR000246">
    <property type="entry name" value="Peptidase_T2"/>
</dbReference>
<dbReference type="CDD" id="cd04513">
    <property type="entry name" value="Glycosylasparaginase"/>
    <property type="match status" value="1"/>
</dbReference>
<dbReference type="PROSITE" id="PS50011">
    <property type="entry name" value="PROTEIN_KINASE_DOM"/>
    <property type="match status" value="1"/>
</dbReference>
<dbReference type="Proteomes" id="UP000035681">
    <property type="component" value="Unplaced"/>
</dbReference>
<evidence type="ECO:0000256" key="9">
    <source>
        <dbReference type="ARBA" id="ARBA00079301"/>
    </source>
</evidence>
<keyword evidence="4" id="KW-0068">Autocatalytic cleavage</keyword>
<dbReference type="EC" id="3.5.1.26" evidence="7"/>
<evidence type="ECO:0000256" key="7">
    <source>
        <dbReference type="ARBA" id="ARBA00066729"/>
    </source>
</evidence>
<proteinExistence type="inferred from homology"/>
<keyword evidence="14" id="KW-1133">Transmembrane helix</keyword>
<feature type="binding site" evidence="12">
    <location>
        <begin position="266"/>
        <end position="269"/>
    </location>
    <ligand>
        <name>substrate</name>
    </ligand>
</feature>
<feature type="active site" description="Nucleophile" evidence="11">
    <location>
        <position position="215"/>
    </location>
</feature>
<dbReference type="SMART" id="SM00220">
    <property type="entry name" value="S_TKc"/>
    <property type="match status" value="1"/>
</dbReference>
<dbReference type="AlphaFoldDB" id="A0AAF5CZ62"/>
<organism evidence="16 17">
    <name type="scientific">Strongyloides stercoralis</name>
    <name type="common">Threadworm</name>
    <dbReference type="NCBI Taxonomy" id="6248"/>
    <lineage>
        <taxon>Eukaryota</taxon>
        <taxon>Metazoa</taxon>
        <taxon>Ecdysozoa</taxon>
        <taxon>Nematoda</taxon>
        <taxon>Chromadorea</taxon>
        <taxon>Rhabditida</taxon>
        <taxon>Tylenchina</taxon>
        <taxon>Panagrolaimomorpha</taxon>
        <taxon>Strongyloidoidea</taxon>
        <taxon>Strongyloididae</taxon>
        <taxon>Strongyloides</taxon>
    </lineage>
</organism>
<feature type="transmembrane region" description="Helical" evidence="14">
    <location>
        <begin position="12"/>
        <end position="41"/>
    </location>
</feature>
<sequence length="664" mass="75928">CFFFFENSIMLLFTYFFIFLIYIFQLSEGVGLPLVITTWALEPFQVATERAFEVLKSTNNRLYALTEGLSKCEELQCDGTVGFGGSPDETGETTLDSLIMDGYGQRMGAVGDLRRVKDAAKVAWAVMNYTKHSFLVGDQATNFALQMGFKEEPLETSKSIKMNKDWRNNNCQPNFWQNVLPSPLESCGPYSPKRYLIENNYVYDDKIFSSNNHDTIGMIIIDNQKNISVGTSTNGARNKIPGRIGDSPIPGAGGFVLNNIGGCSATGDGDIMMRFLPCFHTVEGMKNGLKPKAAARVAIKRIQEVYGNFFGAFIAANADGEIGAACSGMKTFSFTIQSGSDKMPRVYTVDCINVLGVGGCGDVYSVVDEKGDYYAMKTELYDKKYHKQLEKFLKPGDKTNLNRPQPNFTERLPLECRILKELCKKEECNDHFTIIIGDGIYKNYRFMLMEMVGPSLDDLRRKYGKNNCLSISTSIRIGWQCLEGLKYLHQIGFIHRDIKPHNYTCGTQKNKDTIYLLDFGISKRYRGEPFKEEPPEKATFIGTVRYASRNSHKLLKQFPYDDIEAWAYSIAEIMDHSTIKWRREKSSSKIYNMKREFFMEDKRQPSFNNVIPEKFNECLNLIEFHREHDIVDFSYYKLYLLLREIIDELEIDINKPFEWEKSNK</sequence>
<feature type="binding site" evidence="12">
    <location>
        <begin position="243"/>
        <end position="246"/>
    </location>
    <ligand>
        <name>substrate</name>
    </ligand>
</feature>
<dbReference type="Gene3D" id="1.10.510.10">
    <property type="entry name" value="Transferase(Phosphotransferase) domain 1"/>
    <property type="match status" value="1"/>
</dbReference>
<keyword evidence="2" id="KW-0645">Protease</keyword>
<dbReference type="InterPro" id="IPR011009">
    <property type="entry name" value="Kinase-like_dom_sf"/>
</dbReference>
<dbReference type="Gene3D" id="3.60.20.30">
    <property type="entry name" value="(Glycosyl)asparaginase"/>
    <property type="match status" value="1"/>
</dbReference>
<reference evidence="17" key="1">
    <citation type="submission" date="2024-02" db="UniProtKB">
        <authorList>
            <consortium name="WormBaseParasite"/>
        </authorList>
    </citation>
    <scope>IDENTIFICATION</scope>
</reference>
<protein>
    <recommendedName>
        <fullName evidence="7">N(4)-(beta-N-acetylglucosaminyl)-L-asparaginase</fullName>
        <ecNumber evidence="7">3.5.1.26</ecNumber>
    </recommendedName>
    <alternativeName>
        <fullName evidence="9">Aspartylglucosaminidase</fullName>
    </alternativeName>
    <alternativeName>
        <fullName evidence="8">Glycosylasparaginase</fullName>
    </alternativeName>
    <alternativeName>
        <fullName evidence="10">N4-(N-acetyl-beta-glucosaminyl)-L-asparagine amidase</fullName>
    </alternativeName>
</protein>